<keyword evidence="2" id="KW-1185">Reference proteome</keyword>
<dbReference type="EMBL" id="JMQA01000029">
    <property type="protein sequence ID" value="KFN08454.1"/>
    <property type="molecule type" value="Genomic_DNA"/>
</dbReference>
<proteinExistence type="predicted"/>
<comment type="caution">
    <text evidence="1">The sequence shown here is derived from an EMBL/GenBank/DDBJ whole genome shotgun (WGS) entry which is preliminary data.</text>
</comment>
<evidence type="ECO:0000313" key="1">
    <source>
        <dbReference type="EMBL" id="KFN08454.1"/>
    </source>
</evidence>
<dbReference type="Proteomes" id="UP000029278">
    <property type="component" value="Unassembled WGS sequence"/>
</dbReference>
<evidence type="ECO:0000313" key="2">
    <source>
        <dbReference type="Proteomes" id="UP000029278"/>
    </source>
</evidence>
<accession>A0A090ZB00</accession>
<dbReference type="STRING" id="44252.DJ90_1693"/>
<dbReference type="OrthoDB" id="2616418at2"/>
<dbReference type="RefSeq" id="WP_036623505.1">
    <property type="nucleotide sequence ID" value="NZ_BGML01000002.1"/>
</dbReference>
<gene>
    <name evidence="1" type="ORF">DJ90_1693</name>
</gene>
<dbReference type="PATRIC" id="fig|44252.3.peg.3297"/>
<dbReference type="HOGENOM" id="CLU_2383380_0_0_9"/>
<organism evidence="1 2">
    <name type="scientific">Paenibacillus macerans</name>
    <name type="common">Bacillus macerans</name>
    <dbReference type="NCBI Taxonomy" id="44252"/>
    <lineage>
        <taxon>Bacteria</taxon>
        <taxon>Bacillati</taxon>
        <taxon>Bacillota</taxon>
        <taxon>Bacilli</taxon>
        <taxon>Bacillales</taxon>
        <taxon>Paenibacillaceae</taxon>
        <taxon>Paenibacillus</taxon>
    </lineage>
</organism>
<reference evidence="1 2" key="1">
    <citation type="submission" date="2014-04" db="EMBL/GenBank/DDBJ databases">
        <authorList>
            <person name="Bishop-Lilly K.A."/>
            <person name="Broomall S.M."/>
            <person name="Chain P.S."/>
            <person name="Chertkov O."/>
            <person name="Coyne S.R."/>
            <person name="Daligault H.E."/>
            <person name="Davenport K.W."/>
            <person name="Erkkila T."/>
            <person name="Frey K.G."/>
            <person name="Gibbons H.S."/>
            <person name="Gu W."/>
            <person name="Jaissle J."/>
            <person name="Johnson S.L."/>
            <person name="Koroleva G.I."/>
            <person name="Ladner J.T."/>
            <person name="Lo C.-C."/>
            <person name="Minogue T.D."/>
            <person name="Munk C."/>
            <person name="Palacios G.F."/>
            <person name="Redden C.L."/>
            <person name="Rosenzweig C.N."/>
            <person name="Scholz M.B."/>
            <person name="Teshima H."/>
            <person name="Xu Y."/>
        </authorList>
    </citation>
    <scope>NUCLEOTIDE SEQUENCE [LARGE SCALE GENOMIC DNA]</scope>
    <source>
        <strain evidence="1 2">8244</strain>
    </source>
</reference>
<name>A0A090ZB00_PAEMA</name>
<dbReference type="AlphaFoldDB" id="A0A090ZB00"/>
<dbReference type="GeneID" id="77007590"/>
<sequence>MLYAVPSGGCFCPILPPFGYGTGLIEEGETVPSLELISKEKNGFGDTYYYIRDSNGVTSQVHEGDLDAFMKKKGVTKLKEGRAYTYPKKRGKAR</sequence>
<protein>
    <submittedName>
        <fullName evidence="1">Uncharacterized protein</fullName>
    </submittedName>
</protein>